<dbReference type="AlphaFoldDB" id="A0A4V1M9I3"/>
<evidence type="ECO:0000259" key="4">
    <source>
        <dbReference type="PROSITE" id="PS01124"/>
    </source>
</evidence>
<sequence>MKPIMQLHSISEINNFVQGVTKHPLAAVIDFSKIDEHIHEDIRVSCNFYAIMFKNYCANKIRYGRKLYDFQEGSLICIAPRQVMTMDSDIEKKDDMVGWGLFFHPDLVRGTTLGSKMKDYTFFSYETSEALHLSEKEKQTLLDCVLKIQSELEENIDTYSQNLIVSNIEVLLNYCSRYYGRQFITRKNSNRDVISQVEKVIQQYFDSDILKEKGLPTVSYLAEKVNLSPNYLSDLLKKETGRNGQDHIHYYVIEEAKNILRNTDKSISEIAYLLGFEYPQYFSRLFKQKTGCTPQQFRNLN</sequence>
<dbReference type="PANTHER" id="PTHR43280">
    <property type="entry name" value="ARAC-FAMILY TRANSCRIPTIONAL REGULATOR"/>
    <property type="match status" value="1"/>
</dbReference>
<organism evidence="5 6">
    <name type="scientific">Filimonas effusa</name>
    <dbReference type="NCBI Taxonomy" id="2508721"/>
    <lineage>
        <taxon>Bacteria</taxon>
        <taxon>Pseudomonadati</taxon>
        <taxon>Bacteroidota</taxon>
        <taxon>Chitinophagia</taxon>
        <taxon>Chitinophagales</taxon>
        <taxon>Chitinophagaceae</taxon>
        <taxon>Filimonas</taxon>
    </lineage>
</organism>
<keyword evidence="3" id="KW-0804">Transcription</keyword>
<gene>
    <name evidence="5" type="ORF">ESB13_20135</name>
</gene>
<dbReference type="SUPFAM" id="SSF46689">
    <property type="entry name" value="Homeodomain-like"/>
    <property type="match status" value="1"/>
</dbReference>
<dbReference type="Proteomes" id="UP000290545">
    <property type="component" value="Unassembled WGS sequence"/>
</dbReference>
<dbReference type="InterPro" id="IPR020449">
    <property type="entry name" value="Tscrpt_reg_AraC-type_HTH"/>
</dbReference>
<dbReference type="GO" id="GO:0003700">
    <property type="term" value="F:DNA-binding transcription factor activity"/>
    <property type="evidence" value="ECO:0007669"/>
    <property type="project" value="InterPro"/>
</dbReference>
<dbReference type="GO" id="GO:0043565">
    <property type="term" value="F:sequence-specific DNA binding"/>
    <property type="evidence" value="ECO:0007669"/>
    <property type="project" value="InterPro"/>
</dbReference>
<comment type="caution">
    <text evidence="5">The sequence shown here is derived from an EMBL/GenBank/DDBJ whole genome shotgun (WGS) entry which is preliminary data.</text>
</comment>
<dbReference type="EMBL" id="SDHZ01000004">
    <property type="protein sequence ID" value="RXK81248.1"/>
    <property type="molecule type" value="Genomic_DNA"/>
</dbReference>
<dbReference type="InterPro" id="IPR009057">
    <property type="entry name" value="Homeodomain-like_sf"/>
</dbReference>
<dbReference type="OrthoDB" id="9816214at2"/>
<keyword evidence="2" id="KW-0238">DNA-binding</keyword>
<dbReference type="RefSeq" id="WP_129005502.1">
    <property type="nucleotide sequence ID" value="NZ_SDHZ01000004.1"/>
</dbReference>
<dbReference type="InterPro" id="IPR018060">
    <property type="entry name" value="HTH_AraC"/>
</dbReference>
<dbReference type="PANTHER" id="PTHR43280:SF32">
    <property type="entry name" value="TRANSCRIPTIONAL REGULATORY PROTEIN"/>
    <property type="match status" value="1"/>
</dbReference>
<keyword evidence="1" id="KW-0805">Transcription regulation</keyword>
<evidence type="ECO:0000313" key="6">
    <source>
        <dbReference type="Proteomes" id="UP000290545"/>
    </source>
</evidence>
<dbReference type="PROSITE" id="PS01124">
    <property type="entry name" value="HTH_ARAC_FAMILY_2"/>
    <property type="match status" value="1"/>
</dbReference>
<evidence type="ECO:0000256" key="3">
    <source>
        <dbReference type="ARBA" id="ARBA00023163"/>
    </source>
</evidence>
<dbReference type="Gene3D" id="1.10.10.60">
    <property type="entry name" value="Homeodomain-like"/>
    <property type="match status" value="2"/>
</dbReference>
<evidence type="ECO:0000256" key="1">
    <source>
        <dbReference type="ARBA" id="ARBA00023015"/>
    </source>
</evidence>
<dbReference type="PRINTS" id="PR00032">
    <property type="entry name" value="HTHARAC"/>
</dbReference>
<evidence type="ECO:0000256" key="2">
    <source>
        <dbReference type="ARBA" id="ARBA00023125"/>
    </source>
</evidence>
<dbReference type="SMART" id="SM00342">
    <property type="entry name" value="HTH_ARAC"/>
    <property type="match status" value="1"/>
</dbReference>
<keyword evidence="6" id="KW-1185">Reference proteome</keyword>
<name>A0A4V1M9I3_9BACT</name>
<protein>
    <submittedName>
        <fullName evidence="5">AraC family transcriptional regulator</fullName>
    </submittedName>
</protein>
<dbReference type="Pfam" id="PF12833">
    <property type="entry name" value="HTH_18"/>
    <property type="match status" value="1"/>
</dbReference>
<reference evidence="5 6" key="1">
    <citation type="submission" date="2019-01" db="EMBL/GenBank/DDBJ databases">
        <title>Filimonas sp. strain TTM-71.</title>
        <authorList>
            <person name="Chen W.-M."/>
        </authorList>
    </citation>
    <scope>NUCLEOTIDE SEQUENCE [LARGE SCALE GENOMIC DNA]</scope>
    <source>
        <strain evidence="5 6">TTM-71</strain>
    </source>
</reference>
<feature type="domain" description="HTH araC/xylS-type" evidence="4">
    <location>
        <begin position="199"/>
        <end position="300"/>
    </location>
</feature>
<evidence type="ECO:0000313" key="5">
    <source>
        <dbReference type="EMBL" id="RXK81248.1"/>
    </source>
</evidence>
<proteinExistence type="predicted"/>
<accession>A0A4V1M9I3</accession>